<dbReference type="InterPro" id="IPR019109">
    <property type="entry name" value="MamF_MmsF"/>
</dbReference>
<comment type="caution">
    <text evidence="5">The sequence shown here is derived from an EMBL/GenBank/DDBJ whole genome shotgun (WGS) entry which is preliminary data.</text>
</comment>
<proteinExistence type="predicted"/>
<comment type="subcellular location">
    <subcellularLocation>
        <location evidence="1">Membrane</location>
        <topology evidence="1">Multi-pass membrane protein</topology>
    </subcellularLocation>
</comment>
<keyword evidence="3" id="KW-1133">Transmembrane helix</keyword>
<protein>
    <submittedName>
        <fullName evidence="5">DUF4870 domain-containing protein</fullName>
    </submittedName>
</protein>
<evidence type="ECO:0000256" key="2">
    <source>
        <dbReference type="ARBA" id="ARBA00022692"/>
    </source>
</evidence>
<dbReference type="Pfam" id="PF09685">
    <property type="entry name" value="MamF_MmsF"/>
    <property type="match status" value="1"/>
</dbReference>
<dbReference type="AlphaFoldDB" id="A0A2K3Z7S3"/>
<dbReference type="EMBL" id="QKXQ01000267">
    <property type="protein sequence ID" value="REH96230.1"/>
    <property type="molecule type" value="Genomic_DNA"/>
</dbReference>
<name>A0A2K3Z7S3_9STAP</name>
<reference evidence="5 6" key="1">
    <citation type="journal article" date="2018" name="Vet. Microbiol.">
        <title>Characterisation of Staphylococcus felis isolated from cats using whole genome sequencing.</title>
        <authorList>
            <person name="Worthing K."/>
            <person name="Pang S."/>
            <person name="Trott D.J."/>
            <person name="Abraham S."/>
            <person name="Coombs G.W."/>
            <person name="Jordan D."/>
            <person name="McIntyre L."/>
            <person name="Davies M.R."/>
            <person name="Norris J."/>
        </authorList>
    </citation>
    <scope>NUCLEOTIDE SEQUENCE [LARGE SCALE GENOMIC DNA]</scope>
    <source>
        <strain evidence="5 6">F9</strain>
    </source>
</reference>
<dbReference type="KEGG" id="sfq:C7J90_05625"/>
<gene>
    <name evidence="5" type="ORF">DOS83_05725</name>
</gene>
<evidence type="ECO:0000313" key="6">
    <source>
        <dbReference type="Proteomes" id="UP000256562"/>
    </source>
</evidence>
<dbReference type="Proteomes" id="UP000256562">
    <property type="component" value="Unassembled WGS sequence"/>
</dbReference>
<evidence type="ECO:0000313" key="5">
    <source>
        <dbReference type="EMBL" id="REH96230.1"/>
    </source>
</evidence>
<dbReference type="GeneID" id="48057697"/>
<organism evidence="5 6">
    <name type="scientific">Staphylococcus felis</name>
    <dbReference type="NCBI Taxonomy" id="46127"/>
    <lineage>
        <taxon>Bacteria</taxon>
        <taxon>Bacillati</taxon>
        <taxon>Bacillota</taxon>
        <taxon>Bacilli</taxon>
        <taxon>Bacillales</taxon>
        <taxon>Staphylococcaceae</taxon>
        <taxon>Staphylococcus</taxon>
    </lineage>
</organism>
<evidence type="ECO:0000256" key="4">
    <source>
        <dbReference type="ARBA" id="ARBA00023136"/>
    </source>
</evidence>
<evidence type="ECO:0000256" key="1">
    <source>
        <dbReference type="ARBA" id="ARBA00004141"/>
    </source>
</evidence>
<keyword evidence="2" id="KW-0812">Transmembrane</keyword>
<dbReference type="RefSeq" id="WP_103210406.1">
    <property type="nucleotide sequence ID" value="NZ_CP027770.1"/>
</dbReference>
<evidence type="ECO:0000256" key="3">
    <source>
        <dbReference type="ARBA" id="ARBA00022989"/>
    </source>
</evidence>
<keyword evidence="4" id="KW-0472">Membrane</keyword>
<sequence>MKTEEVNHVHDHQTHQQYGPTIEDKNMATLIYVTSFFTSLIAPIIIWLLKRDESPFIDITGKNYLNFYISYFIWVSISSVLIFALVGIITTPILLILSIVFHIIGLVKAYKGEVYLPPLSIRFFR</sequence>
<dbReference type="OrthoDB" id="9808930at2"/>
<accession>A0A2K3Z7S3</accession>